<dbReference type="GO" id="GO:0005634">
    <property type="term" value="C:nucleus"/>
    <property type="evidence" value="ECO:0007669"/>
    <property type="project" value="InterPro"/>
</dbReference>
<dbReference type="VEuPathDB" id="VectorBase:GAUT026793"/>
<dbReference type="GO" id="GO:0008270">
    <property type="term" value="F:zinc ion binding"/>
    <property type="evidence" value="ECO:0007669"/>
    <property type="project" value="UniProtKB-UniRule"/>
</dbReference>
<dbReference type="Gene3D" id="3.40.1800.20">
    <property type="match status" value="1"/>
</dbReference>
<dbReference type="SMART" id="SM00868">
    <property type="entry name" value="zf-AD"/>
    <property type="match status" value="1"/>
</dbReference>
<dbReference type="PROSITE" id="PS51915">
    <property type="entry name" value="ZAD"/>
    <property type="match status" value="1"/>
</dbReference>
<keyword evidence="11" id="KW-1185">Reference proteome</keyword>
<dbReference type="Pfam" id="PF07776">
    <property type="entry name" value="zf-AD"/>
    <property type="match status" value="1"/>
</dbReference>
<reference evidence="10" key="1">
    <citation type="submission" date="2020-05" db="UniProtKB">
        <authorList>
            <consortium name="EnsemblMetazoa"/>
        </authorList>
    </citation>
    <scope>IDENTIFICATION</scope>
    <source>
        <strain evidence="10">TTRI</strain>
    </source>
</reference>
<feature type="compositionally biased region" description="Basic and acidic residues" evidence="7">
    <location>
        <begin position="221"/>
        <end position="250"/>
    </location>
</feature>
<feature type="binding site" evidence="6">
    <location>
        <position position="75"/>
    </location>
    <ligand>
        <name>Zn(2+)</name>
        <dbReference type="ChEBI" id="CHEBI:29105"/>
    </ligand>
</feature>
<dbReference type="EnsemblMetazoa" id="GAUT026793-RA">
    <property type="protein sequence ID" value="GAUT026793-PA"/>
    <property type="gene ID" value="GAUT026793"/>
</dbReference>
<dbReference type="Gene3D" id="3.30.160.60">
    <property type="entry name" value="Classic Zinc Finger"/>
    <property type="match status" value="5"/>
</dbReference>
<dbReference type="AlphaFoldDB" id="A0A1A9V5N3"/>
<feature type="binding site" evidence="6">
    <location>
        <position position="72"/>
    </location>
    <ligand>
        <name>Zn(2+)</name>
        <dbReference type="ChEBI" id="CHEBI:29105"/>
    </ligand>
</feature>
<feature type="compositionally biased region" description="Basic and acidic residues" evidence="7">
    <location>
        <begin position="616"/>
        <end position="625"/>
    </location>
</feature>
<evidence type="ECO:0000256" key="7">
    <source>
        <dbReference type="SAM" id="MobiDB-lite"/>
    </source>
</evidence>
<proteinExistence type="predicted"/>
<evidence type="ECO:0000313" key="10">
    <source>
        <dbReference type="EnsemblMetazoa" id="GAUT026793-PA"/>
    </source>
</evidence>
<name>A0A1A9V5N3_GLOAU</name>
<feature type="region of interest" description="Disordered" evidence="7">
    <location>
        <begin position="221"/>
        <end position="253"/>
    </location>
</feature>
<feature type="domain" description="C2H2-type" evidence="8">
    <location>
        <begin position="398"/>
        <end position="426"/>
    </location>
</feature>
<feature type="region of interest" description="Disordered" evidence="7">
    <location>
        <begin position="614"/>
        <end position="642"/>
    </location>
</feature>
<feature type="domain" description="C2H2-type" evidence="8">
    <location>
        <begin position="510"/>
        <end position="537"/>
    </location>
</feature>
<dbReference type="Pfam" id="PF12874">
    <property type="entry name" value="zf-met"/>
    <property type="match status" value="2"/>
</dbReference>
<feature type="domain" description="C2H2-type" evidence="8">
    <location>
        <begin position="538"/>
        <end position="566"/>
    </location>
</feature>
<dbReference type="Pfam" id="PF00096">
    <property type="entry name" value="zf-C2H2"/>
    <property type="match status" value="4"/>
</dbReference>
<evidence type="ECO:0000256" key="3">
    <source>
        <dbReference type="ARBA" id="ARBA00022771"/>
    </source>
</evidence>
<keyword evidence="2" id="KW-0677">Repeat</keyword>
<dbReference type="STRING" id="7395.A0A1A9V5N3"/>
<feature type="domain" description="ZAD" evidence="9">
    <location>
        <begin position="20"/>
        <end position="99"/>
    </location>
</feature>
<evidence type="ECO:0000313" key="11">
    <source>
        <dbReference type="Proteomes" id="UP000078200"/>
    </source>
</evidence>
<evidence type="ECO:0008006" key="12">
    <source>
        <dbReference type="Google" id="ProtNLM"/>
    </source>
</evidence>
<dbReference type="InterPro" id="IPR013087">
    <property type="entry name" value="Znf_C2H2_type"/>
</dbReference>
<dbReference type="FunFam" id="3.40.1800.20:FF:000002">
    <property type="entry name" value="Weckle, isoform B"/>
    <property type="match status" value="1"/>
</dbReference>
<evidence type="ECO:0000256" key="6">
    <source>
        <dbReference type="PROSITE-ProRule" id="PRU01263"/>
    </source>
</evidence>
<evidence type="ECO:0000256" key="1">
    <source>
        <dbReference type="ARBA" id="ARBA00022723"/>
    </source>
</evidence>
<accession>A0A1A9V5N3</accession>
<dbReference type="SUPFAM" id="SSF57667">
    <property type="entry name" value="beta-beta-alpha zinc fingers"/>
    <property type="match status" value="4"/>
</dbReference>
<evidence type="ECO:0000259" key="8">
    <source>
        <dbReference type="PROSITE" id="PS50157"/>
    </source>
</evidence>
<dbReference type="InterPro" id="IPR036236">
    <property type="entry name" value="Znf_C2H2_sf"/>
</dbReference>
<feature type="domain" description="C2H2-type" evidence="8">
    <location>
        <begin position="427"/>
        <end position="454"/>
    </location>
</feature>
<dbReference type="FunFam" id="3.30.160.60:FF:000446">
    <property type="entry name" value="Zinc finger protein"/>
    <property type="match status" value="2"/>
</dbReference>
<organism evidence="10 11">
    <name type="scientific">Glossina austeni</name>
    <name type="common">Savannah tsetse fly</name>
    <dbReference type="NCBI Taxonomy" id="7395"/>
    <lineage>
        <taxon>Eukaryota</taxon>
        <taxon>Metazoa</taxon>
        <taxon>Ecdysozoa</taxon>
        <taxon>Arthropoda</taxon>
        <taxon>Hexapoda</taxon>
        <taxon>Insecta</taxon>
        <taxon>Pterygota</taxon>
        <taxon>Neoptera</taxon>
        <taxon>Endopterygota</taxon>
        <taxon>Diptera</taxon>
        <taxon>Brachycera</taxon>
        <taxon>Muscomorpha</taxon>
        <taxon>Hippoboscoidea</taxon>
        <taxon>Glossinidae</taxon>
        <taxon>Glossina</taxon>
    </lineage>
</organism>
<dbReference type="PANTHER" id="PTHR23226:SF419">
    <property type="entry name" value="FI21258P1-RELATED"/>
    <property type="match status" value="1"/>
</dbReference>
<feature type="domain" description="C2H2-type" evidence="8">
    <location>
        <begin position="455"/>
        <end position="482"/>
    </location>
</feature>
<keyword evidence="1 6" id="KW-0479">Metal-binding</keyword>
<keyword evidence="4 6" id="KW-0862">Zinc</keyword>
<evidence type="ECO:0000256" key="2">
    <source>
        <dbReference type="ARBA" id="ARBA00022737"/>
    </source>
</evidence>
<evidence type="ECO:0000259" key="9">
    <source>
        <dbReference type="PROSITE" id="PS51915"/>
    </source>
</evidence>
<feature type="domain" description="C2H2-type" evidence="8">
    <location>
        <begin position="367"/>
        <end position="394"/>
    </location>
</feature>
<feature type="binding site" evidence="6">
    <location>
        <position position="22"/>
    </location>
    <ligand>
        <name>Zn(2+)</name>
        <dbReference type="ChEBI" id="CHEBI:29105"/>
    </ligand>
</feature>
<dbReference type="PANTHER" id="PTHR23226">
    <property type="entry name" value="ZINC FINGER AND SCAN DOMAIN-CONTAINING"/>
    <property type="match status" value="1"/>
</dbReference>
<sequence>MPLQVNDDYVNPSVNNSWLNWCRLCAKQQEEDAEVFNVFNKNEPANTTLATTIGKYFWVNIKKEDHISTCLCRDCYTLIEELVSFTEHVNKVQTMFYQLDTQKPATLAEAQEVRGKCGLIDEKWQHIVHKRRSPNHYEVEDDGLHYINAEEALGEEEGALVEEGAEGNMQVTEIVVNEVEINLEEQNPSEEEEIYEYDMIEFKTEQEEIHETKKSLAFKRKNTDEKPAVEEKEDNDSLKELNCKKDHDVEQQQNKKLRLPFEDQDVFTSDDAILTNEKKTKNTEGEEEEYIYFDEESKSNADKSVVDDLGLLLKQRPRGRPTNSSRGYQSTYRYSCETCKRKYKNPNIYRKHMETKHKVKIDQLPDFVCSVCNKDCQTESNLKKHKRQHMSTEEKLIIPCPYCGRKFSQMNAMRVHVNAIHHQLKPYICDQCGRACKTLAGLNEHQLVHTNECPFECEVCKSRFKNKARLKCHMDIHTDTTIACPDCGLKLNTRRTYLAHRLVHSDVKRYKCEFCDAAFKRSKAFKNHLILHTGMRPYKCNFCDKTFSNGSNCRSHKKKTHPKELAELEAKGQKSLPVTVPRLEDLKSVKNVVAQPRKTKRQDEDLSNRLRTLLKSSEEKAKGNETEIIEDDPDDNETSTEHYDHYEMYNAIEESEETDNGDNFEDGEGETVVYQIIDVI</sequence>
<protein>
    <recommendedName>
        <fullName evidence="12">Protein krueppel</fullName>
    </recommendedName>
</protein>
<dbReference type="Proteomes" id="UP000078200">
    <property type="component" value="Unassembled WGS sequence"/>
</dbReference>
<evidence type="ECO:0000256" key="5">
    <source>
        <dbReference type="PROSITE-ProRule" id="PRU00042"/>
    </source>
</evidence>
<dbReference type="PROSITE" id="PS50157">
    <property type="entry name" value="ZINC_FINGER_C2H2_2"/>
    <property type="match status" value="6"/>
</dbReference>
<dbReference type="PROSITE" id="PS00028">
    <property type="entry name" value="ZINC_FINGER_C2H2_1"/>
    <property type="match status" value="8"/>
</dbReference>
<keyword evidence="3 5" id="KW-0863">Zinc-finger</keyword>
<feature type="binding site" evidence="6">
    <location>
        <position position="25"/>
    </location>
    <ligand>
        <name>Zn(2+)</name>
        <dbReference type="ChEBI" id="CHEBI:29105"/>
    </ligand>
</feature>
<dbReference type="InterPro" id="IPR012934">
    <property type="entry name" value="Znf_AD"/>
</dbReference>
<dbReference type="SUPFAM" id="SSF57716">
    <property type="entry name" value="Glucocorticoid receptor-like (DNA-binding domain)"/>
    <property type="match status" value="1"/>
</dbReference>
<evidence type="ECO:0000256" key="4">
    <source>
        <dbReference type="ARBA" id="ARBA00022833"/>
    </source>
</evidence>
<dbReference type="SMART" id="SM00355">
    <property type="entry name" value="ZnF_C2H2"/>
    <property type="match status" value="8"/>
</dbReference>
<feature type="compositionally biased region" description="Acidic residues" evidence="7">
    <location>
        <begin position="627"/>
        <end position="638"/>
    </location>
</feature>